<organism evidence="8 9">
    <name type="scientific">Sorangium atrum</name>
    <dbReference type="NCBI Taxonomy" id="2995308"/>
    <lineage>
        <taxon>Bacteria</taxon>
        <taxon>Pseudomonadati</taxon>
        <taxon>Myxococcota</taxon>
        <taxon>Polyangia</taxon>
        <taxon>Polyangiales</taxon>
        <taxon>Polyangiaceae</taxon>
        <taxon>Sorangium</taxon>
    </lineage>
</organism>
<evidence type="ECO:0000256" key="6">
    <source>
        <dbReference type="SAM" id="MobiDB-lite"/>
    </source>
</evidence>
<dbReference type="Gene3D" id="1.10.510.10">
    <property type="entry name" value="Transferase(Phosphotransferase) domain 1"/>
    <property type="match status" value="1"/>
</dbReference>
<dbReference type="SMART" id="SM00220">
    <property type="entry name" value="S_TKc"/>
    <property type="match status" value="1"/>
</dbReference>
<keyword evidence="4 5" id="KW-0067">ATP-binding</keyword>
<dbReference type="InterPro" id="IPR011009">
    <property type="entry name" value="Kinase-like_dom_sf"/>
</dbReference>
<keyword evidence="3 8" id="KW-0418">Kinase</keyword>
<dbReference type="PROSITE" id="PS00108">
    <property type="entry name" value="PROTEIN_KINASE_ST"/>
    <property type="match status" value="1"/>
</dbReference>
<dbReference type="Gene3D" id="3.30.200.20">
    <property type="entry name" value="Phosphorylase Kinase, domain 1"/>
    <property type="match status" value="1"/>
</dbReference>
<evidence type="ECO:0000256" key="2">
    <source>
        <dbReference type="ARBA" id="ARBA00022741"/>
    </source>
</evidence>
<keyword evidence="1" id="KW-0808">Transferase</keyword>
<keyword evidence="2 5" id="KW-0547">Nucleotide-binding</keyword>
<proteinExistence type="predicted"/>
<evidence type="ECO:0000256" key="5">
    <source>
        <dbReference type="PROSITE-ProRule" id="PRU10141"/>
    </source>
</evidence>
<protein>
    <submittedName>
        <fullName evidence="8">Serine/threonine-protein kinase</fullName>
    </submittedName>
</protein>
<accession>A0ABT5BSE7</accession>
<reference evidence="8 9" key="1">
    <citation type="submission" date="2023-01" db="EMBL/GenBank/DDBJ databases">
        <title>Minimal conservation of predation-associated metabolite biosynthetic gene clusters underscores biosynthetic potential of Myxococcota including descriptions for ten novel species: Archangium lansinium sp. nov., Myxococcus landrumus sp. nov., Nannocystis bai.</title>
        <authorList>
            <person name="Ahearne A."/>
            <person name="Stevens C."/>
            <person name="Dowd S."/>
        </authorList>
    </citation>
    <scope>NUCLEOTIDE SEQUENCE [LARGE SCALE GENOMIC DNA]</scope>
    <source>
        <strain evidence="8 9">WIWO2</strain>
    </source>
</reference>
<dbReference type="GO" id="GO:0016301">
    <property type="term" value="F:kinase activity"/>
    <property type="evidence" value="ECO:0007669"/>
    <property type="project" value="UniProtKB-KW"/>
</dbReference>
<feature type="compositionally biased region" description="Low complexity" evidence="6">
    <location>
        <begin position="474"/>
        <end position="490"/>
    </location>
</feature>
<dbReference type="PANTHER" id="PTHR43289:SF6">
    <property type="entry name" value="SERINE_THREONINE-PROTEIN KINASE NEKL-3"/>
    <property type="match status" value="1"/>
</dbReference>
<evidence type="ECO:0000259" key="7">
    <source>
        <dbReference type="PROSITE" id="PS50011"/>
    </source>
</evidence>
<dbReference type="InterPro" id="IPR008271">
    <property type="entry name" value="Ser/Thr_kinase_AS"/>
</dbReference>
<dbReference type="InterPro" id="IPR000719">
    <property type="entry name" value="Prot_kinase_dom"/>
</dbReference>
<name>A0ABT5BSE7_9BACT</name>
<keyword evidence="9" id="KW-1185">Reference proteome</keyword>
<dbReference type="SUPFAM" id="SSF56112">
    <property type="entry name" value="Protein kinase-like (PK-like)"/>
    <property type="match status" value="1"/>
</dbReference>
<evidence type="ECO:0000313" key="8">
    <source>
        <dbReference type="EMBL" id="MDC0677085.1"/>
    </source>
</evidence>
<evidence type="ECO:0000256" key="3">
    <source>
        <dbReference type="ARBA" id="ARBA00022777"/>
    </source>
</evidence>
<evidence type="ECO:0000256" key="4">
    <source>
        <dbReference type="ARBA" id="ARBA00022840"/>
    </source>
</evidence>
<evidence type="ECO:0000313" key="9">
    <source>
        <dbReference type="Proteomes" id="UP001217485"/>
    </source>
</evidence>
<dbReference type="PANTHER" id="PTHR43289">
    <property type="entry name" value="MITOGEN-ACTIVATED PROTEIN KINASE KINASE KINASE 20-RELATED"/>
    <property type="match status" value="1"/>
</dbReference>
<dbReference type="PROSITE" id="PS50011">
    <property type="entry name" value="PROTEIN_KINASE_DOM"/>
    <property type="match status" value="1"/>
</dbReference>
<evidence type="ECO:0000256" key="1">
    <source>
        <dbReference type="ARBA" id="ARBA00022679"/>
    </source>
</evidence>
<dbReference type="PROSITE" id="PS00107">
    <property type="entry name" value="PROTEIN_KINASE_ATP"/>
    <property type="match status" value="1"/>
</dbReference>
<dbReference type="RefSeq" id="WP_272093856.1">
    <property type="nucleotide sequence ID" value="NZ_JAQNDK010000001.1"/>
</dbReference>
<dbReference type="Proteomes" id="UP001217485">
    <property type="component" value="Unassembled WGS sequence"/>
</dbReference>
<feature type="domain" description="Protein kinase" evidence="7">
    <location>
        <begin position="47"/>
        <end position="313"/>
    </location>
</feature>
<comment type="caution">
    <text evidence="8">The sequence shown here is derived from an EMBL/GenBank/DDBJ whole genome shotgun (WGS) entry which is preliminary data.</text>
</comment>
<dbReference type="CDD" id="cd14014">
    <property type="entry name" value="STKc_PknB_like"/>
    <property type="match status" value="1"/>
</dbReference>
<dbReference type="InterPro" id="IPR017441">
    <property type="entry name" value="Protein_kinase_ATP_BS"/>
</dbReference>
<sequence length="577" mass="59348">MSTCPTCRTEHADGVAACATDGETLAAEPAPPGADPELAPGTPVGEYRVEAKIGAGGFGTVYRAIHPVIGKAAAIKVLSRQCSANPQLVSRFIAEARAVNQIRHRNIIDIFSFGALEDGRHYYVMELLEGMTLDAYRRKRGRLPPAEALPILVKIARALDAAHAAGIAHRDLKPENVFLVFDEDGAIFPKLLDFGIAKLLGESSGAVHKTRTGHLIGTPLYMSPEQCRGKNVDHRTDIYSFGILAHELLAGAPPFDAENAFDLLIKHTSEAAPPVSTVATHLSPALDAPLLRMLEKDPASRPASLLEATVALVEAARGAGYELPGGLLRASDAAVGRGAGEAAAGRRARAAAAAPLDAGLAPTQRGPVAEASSGLHGNETLLQGSLPGKLESTPAAAPRRRAALAAAAVLGVAAAAALTLHFGHMHLGHGEPAADAPRARASAAAESAALVAPVLPASAVAAAAPESAAPPPSLEATAATAPAASADAAPPDVELRIQATPKELEVWSEGKLVGKAPGPLRLARGRAVKLTFKAPGYQDQAQEVPAEADGALTVALKRAASTARGAVRKGDLENPFQ</sequence>
<dbReference type="EMBL" id="JAQNDK010000001">
    <property type="protein sequence ID" value="MDC0677085.1"/>
    <property type="molecule type" value="Genomic_DNA"/>
</dbReference>
<gene>
    <name evidence="8" type="ORF">POL72_04985</name>
</gene>
<feature type="region of interest" description="Disordered" evidence="6">
    <location>
        <begin position="467"/>
        <end position="490"/>
    </location>
</feature>
<dbReference type="Pfam" id="PF00069">
    <property type="entry name" value="Pkinase"/>
    <property type="match status" value="1"/>
</dbReference>
<feature type="region of interest" description="Disordered" evidence="6">
    <location>
        <begin position="358"/>
        <end position="394"/>
    </location>
</feature>
<feature type="binding site" evidence="5">
    <location>
        <position position="76"/>
    </location>
    <ligand>
        <name>ATP</name>
        <dbReference type="ChEBI" id="CHEBI:30616"/>
    </ligand>
</feature>